<evidence type="ECO:0000256" key="2">
    <source>
        <dbReference type="SAM" id="SignalP"/>
    </source>
</evidence>
<evidence type="ECO:0000256" key="1">
    <source>
        <dbReference type="SAM" id="MobiDB-lite"/>
    </source>
</evidence>
<keyword evidence="4" id="KW-1185">Reference proteome</keyword>
<reference evidence="3" key="1">
    <citation type="submission" date="2021-11" db="EMBL/GenBank/DDBJ databases">
        <title>Genome sequence.</title>
        <authorList>
            <person name="Sun Q."/>
        </authorList>
    </citation>
    <scope>NUCLEOTIDE SEQUENCE</scope>
    <source>
        <strain evidence="3">JC740</strain>
    </source>
</reference>
<name>A0ABS8NG60_9BACT</name>
<evidence type="ECO:0000313" key="3">
    <source>
        <dbReference type="EMBL" id="MCC9642527.1"/>
    </source>
</evidence>
<dbReference type="RefSeq" id="WP_230273350.1">
    <property type="nucleotide sequence ID" value="NZ_JAJKFW010000022.1"/>
</dbReference>
<organism evidence="3 4">
    <name type="scientific">Rhodopirellula halodulae</name>
    <dbReference type="NCBI Taxonomy" id="2894198"/>
    <lineage>
        <taxon>Bacteria</taxon>
        <taxon>Pseudomonadati</taxon>
        <taxon>Planctomycetota</taxon>
        <taxon>Planctomycetia</taxon>
        <taxon>Pirellulales</taxon>
        <taxon>Pirellulaceae</taxon>
        <taxon>Rhodopirellula</taxon>
    </lineage>
</organism>
<proteinExistence type="predicted"/>
<feature type="chain" id="PRO_5047292243" description="TRASH domain-containing protein" evidence="2">
    <location>
        <begin position="22"/>
        <end position="116"/>
    </location>
</feature>
<feature type="region of interest" description="Disordered" evidence="1">
    <location>
        <begin position="91"/>
        <end position="116"/>
    </location>
</feature>
<keyword evidence="2" id="KW-0732">Signal</keyword>
<sequence>MRYHAIPAALMLLLTATITGCGETDQTTTAPSVTAPVETTPMRFANSECPIMGGEPTEELTAEYDGKTIGFCCEGCPEKWAALSDEEKAEKFANVDAHAGHDHDAEGHDHSEHASE</sequence>
<dbReference type="EMBL" id="JAJKFW010000022">
    <property type="protein sequence ID" value="MCC9642527.1"/>
    <property type="molecule type" value="Genomic_DNA"/>
</dbReference>
<comment type="caution">
    <text evidence="3">The sequence shown here is derived from an EMBL/GenBank/DDBJ whole genome shotgun (WGS) entry which is preliminary data.</text>
</comment>
<dbReference type="Proteomes" id="UP001430306">
    <property type="component" value="Unassembled WGS sequence"/>
</dbReference>
<dbReference type="PROSITE" id="PS51257">
    <property type="entry name" value="PROKAR_LIPOPROTEIN"/>
    <property type="match status" value="1"/>
</dbReference>
<protein>
    <recommendedName>
        <fullName evidence="5">TRASH domain-containing protein</fullName>
    </recommendedName>
</protein>
<evidence type="ECO:0008006" key="5">
    <source>
        <dbReference type="Google" id="ProtNLM"/>
    </source>
</evidence>
<feature type="signal peptide" evidence="2">
    <location>
        <begin position="1"/>
        <end position="21"/>
    </location>
</feature>
<gene>
    <name evidence="3" type="ORF">LOC71_09590</name>
</gene>
<accession>A0ABS8NG60</accession>
<evidence type="ECO:0000313" key="4">
    <source>
        <dbReference type="Proteomes" id="UP001430306"/>
    </source>
</evidence>